<evidence type="ECO:0000256" key="1">
    <source>
        <dbReference type="SAM" id="MobiDB-lite"/>
    </source>
</evidence>
<gene>
    <name evidence="3" type="ORF">BSAL_61115</name>
</gene>
<reference evidence="4" key="1">
    <citation type="submission" date="2015-09" db="EMBL/GenBank/DDBJ databases">
        <authorList>
            <consortium name="Pathogen Informatics"/>
        </authorList>
    </citation>
    <scope>NUCLEOTIDE SEQUENCE [LARGE SCALE GENOMIC DNA]</scope>
    <source>
        <strain evidence="4">Lake Konstanz</strain>
    </source>
</reference>
<dbReference type="Proteomes" id="UP000051952">
    <property type="component" value="Unassembled WGS sequence"/>
</dbReference>
<evidence type="ECO:0000256" key="2">
    <source>
        <dbReference type="SAM" id="Phobius"/>
    </source>
</evidence>
<feature type="transmembrane region" description="Helical" evidence="2">
    <location>
        <begin position="187"/>
        <end position="209"/>
    </location>
</feature>
<organism evidence="3 4">
    <name type="scientific">Bodo saltans</name>
    <name type="common">Flagellated protozoan</name>
    <dbReference type="NCBI Taxonomy" id="75058"/>
    <lineage>
        <taxon>Eukaryota</taxon>
        <taxon>Discoba</taxon>
        <taxon>Euglenozoa</taxon>
        <taxon>Kinetoplastea</taxon>
        <taxon>Metakinetoplastina</taxon>
        <taxon>Eubodonida</taxon>
        <taxon>Bodonidae</taxon>
        <taxon>Bodo</taxon>
    </lineage>
</organism>
<sequence length="337" mass="37761">MELITTAATTVLPLWQQKRQHDESLRISNSLHKEAIDLNQKFHKEEMEQNELLFSKDCALERELHYGQMSHDFDIARKEGVRDAWSQQSQLIQTLMIVDTLMFSSAYALLVQGDPPSNSPVWLLRLYAAMLGLSMMLLFSSVWCSLKLQTRLSHYNIHRQDVVYVCGKQHRYFSDYFSCHCKAVAKIAFVCFYLGTATTLSSAAVYAFAMMHYQFSNLAAGIIFVCFSAVAALVPFFAGLVGSWRSHQVVRAGDDQELDEAHTRAEIAMAEARQRGGEVASPPSESGTVVTSMTASEVGQGSQPSTPSPMRGGPDQGTRNEETWYSCNDDEPMEDRN</sequence>
<dbReference type="EMBL" id="CYKH01000289">
    <property type="protein sequence ID" value="CUF29388.1"/>
    <property type="molecule type" value="Genomic_DNA"/>
</dbReference>
<feature type="compositionally biased region" description="Acidic residues" evidence="1">
    <location>
        <begin position="328"/>
        <end position="337"/>
    </location>
</feature>
<keyword evidence="2 3" id="KW-0812">Transmembrane</keyword>
<protein>
    <submittedName>
        <fullName evidence="3">Transmembrane protein, putative</fullName>
    </submittedName>
</protein>
<evidence type="ECO:0000313" key="4">
    <source>
        <dbReference type="Proteomes" id="UP000051952"/>
    </source>
</evidence>
<accession>A0A0S4ILQ0</accession>
<feature type="transmembrane region" description="Helical" evidence="2">
    <location>
        <begin position="215"/>
        <end position="241"/>
    </location>
</feature>
<name>A0A0S4ILQ0_BODSA</name>
<feature type="transmembrane region" description="Helical" evidence="2">
    <location>
        <begin position="122"/>
        <end position="146"/>
    </location>
</feature>
<keyword evidence="2" id="KW-1133">Transmembrane helix</keyword>
<dbReference type="VEuPathDB" id="TriTrypDB:BSAL_61115"/>
<keyword evidence="4" id="KW-1185">Reference proteome</keyword>
<feature type="region of interest" description="Disordered" evidence="1">
    <location>
        <begin position="273"/>
        <end position="337"/>
    </location>
</feature>
<feature type="transmembrane region" description="Helical" evidence="2">
    <location>
        <begin position="91"/>
        <end position="110"/>
    </location>
</feature>
<dbReference type="OrthoDB" id="449524at2759"/>
<feature type="compositionally biased region" description="Polar residues" evidence="1">
    <location>
        <begin position="283"/>
        <end position="305"/>
    </location>
</feature>
<keyword evidence="2" id="KW-0472">Membrane</keyword>
<proteinExistence type="predicted"/>
<dbReference type="AlphaFoldDB" id="A0A0S4ILQ0"/>
<evidence type="ECO:0000313" key="3">
    <source>
        <dbReference type="EMBL" id="CUF29388.1"/>
    </source>
</evidence>